<name>A0A3A8ELZ9_9GAMM</name>
<dbReference type="AlphaFoldDB" id="A0A3A8ELZ9"/>
<evidence type="ECO:0000313" key="2">
    <source>
        <dbReference type="Proteomes" id="UP000269001"/>
    </source>
</evidence>
<sequence>MIYIIAMLLLGILVVLIAMWQNKGELTQSKPKINKLHFKNNVTAFEYAEKYLSGDLVENMAYVGIVEGVDTKEGTQQAVIKIAVNGGASYVFGFTNSKKYHLTKGNLILWGLIDRLTLENDIRIVAAGTILAVIAPSHDVITGKWDLKYDLTMR</sequence>
<keyword evidence="2" id="KW-1185">Reference proteome</keyword>
<dbReference type="RefSeq" id="WP_120369470.1">
    <property type="nucleotide sequence ID" value="NZ_RAXU01000004.1"/>
</dbReference>
<reference evidence="1 2" key="1">
    <citation type="submission" date="2018-09" db="EMBL/GenBank/DDBJ databases">
        <title>The draft genome of Acinetobacter spp. strains.</title>
        <authorList>
            <person name="Qin J."/>
            <person name="Feng Y."/>
            <person name="Zong Z."/>
        </authorList>
    </citation>
    <scope>NUCLEOTIDE SEQUENCE [LARGE SCALE GENOMIC DNA]</scope>
    <source>
        <strain evidence="1 2">WCHAc060096</strain>
    </source>
</reference>
<protein>
    <submittedName>
        <fullName evidence="1">Uncharacterized protein</fullName>
    </submittedName>
</protein>
<organism evidence="1 2">
    <name type="scientific">Acinetobacter guerrae</name>
    <dbReference type="NCBI Taxonomy" id="1843371"/>
    <lineage>
        <taxon>Bacteria</taxon>
        <taxon>Pseudomonadati</taxon>
        <taxon>Pseudomonadota</taxon>
        <taxon>Gammaproteobacteria</taxon>
        <taxon>Moraxellales</taxon>
        <taxon>Moraxellaceae</taxon>
        <taxon>Acinetobacter</taxon>
    </lineage>
</organism>
<comment type="caution">
    <text evidence="1">The sequence shown here is derived from an EMBL/GenBank/DDBJ whole genome shotgun (WGS) entry which is preliminary data.</text>
</comment>
<gene>
    <name evidence="1" type="ORF">D7V21_05250</name>
</gene>
<dbReference type="Proteomes" id="UP000269001">
    <property type="component" value="Unassembled WGS sequence"/>
</dbReference>
<proteinExistence type="predicted"/>
<evidence type="ECO:0000313" key="1">
    <source>
        <dbReference type="EMBL" id="RKG35188.1"/>
    </source>
</evidence>
<dbReference type="EMBL" id="RAXU01000004">
    <property type="protein sequence ID" value="RKG35188.1"/>
    <property type="molecule type" value="Genomic_DNA"/>
</dbReference>
<accession>A0A3A8ELZ9</accession>